<protein>
    <submittedName>
        <fullName evidence="1">Uncharacterized protein</fullName>
    </submittedName>
</protein>
<evidence type="ECO:0000313" key="2">
    <source>
        <dbReference type="Proteomes" id="UP001642464"/>
    </source>
</evidence>
<dbReference type="Proteomes" id="UP001642464">
    <property type="component" value="Unassembled WGS sequence"/>
</dbReference>
<sequence>MSMPTAAEPDAVTFQELFLDSTCCCEALFCGSTKLHLGPDEVELEKTICLGCCHEKRKGPYGELGSVETQKVCGIFFGWSANSLMKNPEDVQCIGLGCDKGAVDTIVNELKERQKYRGDRAKVRMAESTLNSLRDLHQKVDRIMDHLGIAPGTEDMSRGGTDMAKSE</sequence>
<reference evidence="1 2" key="1">
    <citation type="submission" date="2024-02" db="EMBL/GenBank/DDBJ databases">
        <authorList>
            <person name="Chen Y."/>
            <person name="Shah S."/>
            <person name="Dougan E. K."/>
            <person name="Thang M."/>
            <person name="Chan C."/>
        </authorList>
    </citation>
    <scope>NUCLEOTIDE SEQUENCE [LARGE SCALE GENOMIC DNA]</scope>
</reference>
<evidence type="ECO:0000313" key="1">
    <source>
        <dbReference type="EMBL" id="CAK9113412.1"/>
    </source>
</evidence>
<proteinExistence type="predicted"/>
<dbReference type="EMBL" id="CAXAMM010044137">
    <property type="protein sequence ID" value="CAK9113412.1"/>
    <property type="molecule type" value="Genomic_DNA"/>
</dbReference>
<name>A0ABP0SLY6_9DINO</name>
<comment type="caution">
    <text evidence="1">The sequence shown here is derived from an EMBL/GenBank/DDBJ whole genome shotgun (WGS) entry which is preliminary data.</text>
</comment>
<gene>
    <name evidence="1" type="ORF">SCF082_LOCUS52567</name>
</gene>
<organism evidence="1 2">
    <name type="scientific">Durusdinium trenchii</name>
    <dbReference type="NCBI Taxonomy" id="1381693"/>
    <lineage>
        <taxon>Eukaryota</taxon>
        <taxon>Sar</taxon>
        <taxon>Alveolata</taxon>
        <taxon>Dinophyceae</taxon>
        <taxon>Suessiales</taxon>
        <taxon>Symbiodiniaceae</taxon>
        <taxon>Durusdinium</taxon>
    </lineage>
</organism>
<keyword evidence="2" id="KW-1185">Reference proteome</keyword>
<accession>A0ABP0SLY6</accession>